<dbReference type="Pfam" id="PF00300">
    <property type="entry name" value="His_Phos_1"/>
    <property type="match status" value="1"/>
</dbReference>
<dbReference type="GeneID" id="113815688"/>
<evidence type="ECO:0000256" key="3">
    <source>
        <dbReference type="PIRSR" id="PIRSR613078-2"/>
    </source>
</evidence>
<keyword evidence="1" id="KW-0378">Hydrolase</keyword>
<dbReference type="GO" id="GO:0045820">
    <property type="term" value="P:negative regulation of glycolytic process"/>
    <property type="evidence" value="ECO:0007669"/>
    <property type="project" value="TreeGrafter"/>
</dbReference>
<dbReference type="RefSeq" id="XP_069976393.1">
    <property type="nucleotide sequence ID" value="XM_070120292.1"/>
</dbReference>
<dbReference type="GO" id="GO:0004331">
    <property type="term" value="F:fructose-2,6-bisphosphate 2-phosphatase activity"/>
    <property type="evidence" value="ECO:0007669"/>
    <property type="project" value="TreeGrafter"/>
</dbReference>
<name>A0A5C1DB33_PENVA</name>
<dbReference type="InterPro" id="IPR051695">
    <property type="entry name" value="Phosphoglycerate_Mutase"/>
</dbReference>
<feature type="active site" description="Proton donor/acceptor" evidence="2">
    <location>
        <position position="92"/>
    </location>
</feature>
<evidence type="ECO:0000256" key="2">
    <source>
        <dbReference type="PIRSR" id="PIRSR613078-1"/>
    </source>
</evidence>
<protein>
    <submittedName>
        <fullName evidence="4">Fructose-2,6-bisphosphatase TIGAR</fullName>
    </submittedName>
</protein>
<dbReference type="SUPFAM" id="SSF53254">
    <property type="entry name" value="Phosphoglycerate mutase-like"/>
    <property type="match status" value="1"/>
</dbReference>
<dbReference type="InterPro" id="IPR029033">
    <property type="entry name" value="His_PPase_superfam"/>
</dbReference>
<dbReference type="PANTHER" id="PTHR46517:SF1">
    <property type="entry name" value="FRUCTOSE-2,6-BISPHOSPHATASE TIGAR"/>
    <property type="match status" value="1"/>
</dbReference>
<dbReference type="EMBL" id="MK830070">
    <property type="protein sequence ID" value="QEL53763.1"/>
    <property type="molecule type" value="mRNA"/>
</dbReference>
<sequence>MRRSLPVVFSVTYGRHGETAANREQRIQGHLDIPLSSLGEKQATLAGKRLCKSVFTRAYSSDLCRAFTTCELILKENGALIPPIKIDTKLRERNFGSVEGLHIEEVKARAAAEGFSWPHHLPPGAESLGDLQARMVAFFKELCQSVYDKNKSQGESTSDLPAEDGDEAEVAGEMQSLIDCPPVENILIVGHGAALKQLYTHFHTTLGCNLPSDPDVLNSISPNTGISEYLVQYSPRKYIMHCQRIHDGEHLKDL</sequence>
<dbReference type="PANTHER" id="PTHR46517">
    <property type="entry name" value="FRUCTOSE-2,6-BISPHOSPHATASE TIGAR"/>
    <property type="match status" value="1"/>
</dbReference>
<dbReference type="CDD" id="cd07067">
    <property type="entry name" value="HP_PGM_like"/>
    <property type="match status" value="1"/>
</dbReference>
<dbReference type="GO" id="GO:0005829">
    <property type="term" value="C:cytosol"/>
    <property type="evidence" value="ECO:0007669"/>
    <property type="project" value="TreeGrafter"/>
</dbReference>
<dbReference type="KEGG" id="pvm:113815688"/>
<proteinExistence type="evidence at transcript level"/>
<feature type="binding site" evidence="3">
    <location>
        <position position="65"/>
    </location>
    <ligand>
        <name>substrate</name>
    </ligand>
</feature>
<organism evidence="4">
    <name type="scientific">Penaeus vannamei</name>
    <name type="common">Whiteleg shrimp</name>
    <name type="synonym">Litopenaeus vannamei</name>
    <dbReference type="NCBI Taxonomy" id="6689"/>
    <lineage>
        <taxon>Eukaryota</taxon>
        <taxon>Metazoa</taxon>
        <taxon>Ecdysozoa</taxon>
        <taxon>Arthropoda</taxon>
        <taxon>Crustacea</taxon>
        <taxon>Multicrustacea</taxon>
        <taxon>Malacostraca</taxon>
        <taxon>Eumalacostraca</taxon>
        <taxon>Eucarida</taxon>
        <taxon>Decapoda</taxon>
        <taxon>Dendrobranchiata</taxon>
        <taxon>Penaeoidea</taxon>
        <taxon>Penaeidae</taxon>
        <taxon>Penaeus</taxon>
    </lineage>
</organism>
<dbReference type="GO" id="GO:0043456">
    <property type="term" value="P:regulation of pentose-phosphate shunt"/>
    <property type="evidence" value="ECO:0007669"/>
    <property type="project" value="TreeGrafter"/>
</dbReference>
<dbReference type="SMART" id="SM00855">
    <property type="entry name" value="PGAM"/>
    <property type="match status" value="1"/>
</dbReference>
<dbReference type="OrthoDB" id="354304at2759"/>
<feature type="binding site" evidence="3">
    <location>
        <begin position="15"/>
        <end position="22"/>
    </location>
    <ligand>
        <name>substrate</name>
    </ligand>
</feature>
<evidence type="ECO:0000256" key="1">
    <source>
        <dbReference type="ARBA" id="ARBA00022801"/>
    </source>
</evidence>
<reference evidence="4" key="1">
    <citation type="journal article" date="2019" name="Fish Shellfish Immunol.">
        <title>Molecular cloning and modeling of the Tp53-induced glycolysis and apoptotic regulator (TIGAR) from the Pacific white shrimp Litopenaeus vannamei and its expression in response to hypoxia.</title>
        <authorList>
            <person name="Camacho-Jimenez L."/>
            <person name="Felix-Portillo M."/>
            <person name="Nunez-Hernandez D.M."/>
            <person name="Yepiz-Plascencia G."/>
        </authorList>
    </citation>
    <scope>NUCLEOTIDE SEQUENCE</scope>
    <source>
        <tissue evidence="4">Hepatopancreas</tissue>
    </source>
</reference>
<feature type="active site" description="Tele-phosphohistidine intermediate" evidence="2">
    <location>
        <position position="16"/>
    </location>
</feature>
<dbReference type="AlphaFoldDB" id="A0A5C1DB33"/>
<accession>A0A5C1DB33</accession>
<evidence type="ECO:0000313" key="4">
    <source>
        <dbReference type="EMBL" id="QEL53763.1"/>
    </source>
</evidence>
<dbReference type="InterPro" id="IPR013078">
    <property type="entry name" value="His_Pase_superF_clade-1"/>
</dbReference>
<dbReference type="Gene3D" id="3.40.50.1240">
    <property type="entry name" value="Phosphoglycerate mutase-like"/>
    <property type="match status" value="1"/>
</dbReference>